<dbReference type="InterPro" id="IPR022712">
    <property type="entry name" value="Beta_Casp"/>
</dbReference>
<dbReference type="Gene3D" id="3.60.15.10">
    <property type="entry name" value="Ribonuclease Z/Hydroxyacylglutathione hydrolase-like"/>
    <property type="match status" value="1"/>
</dbReference>
<dbReference type="InterPro" id="IPR011108">
    <property type="entry name" value="RMMBL"/>
</dbReference>
<accession>A0A1G2CCG4</accession>
<comment type="caution">
    <text evidence="3">The sequence shown here is derived from an EMBL/GenBank/DDBJ whole genome shotgun (WGS) entry which is preliminary data.</text>
</comment>
<protein>
    <recommendedName>
        <fullName evidence="2">Beta-Casp domain-containing protein</fullName>
    </recommendedName>
</protein>
<evidence type="ECO:0000259" key="2">
    <source>
        <dbReference type="SMART" id="SM01027"/>
    </source>
</evidence>
<dbReference type="Pfam" id="PF07521">
    <property type="entry name" value="RMMBL"/>
    <property type="match status" value="1"/>
</dbReference>
<dbReference type="SMART" id="SM01027">
    <property type="entry name" value="Beta-Casp"/>
    <property type="match status" value="1"/>
</dbReference>
<dbReference type="Proteomes" id="UP000178880">
    <property type="component" value="Unassembled WGS sequence"/>
</dbReference>
<reference evidence="3 4" key="1">
    <citation type="journal article" date="2016" name="Nat. Commun.">
        <title>Thousands of microbial genomes shed light on interconnected biogeochemical processes in an aquifer system.</title>
        <authorList>
            <person name="Anantharaman K."/>
            <person name="Brown C.T."/>
            <person name="Hug L.A."/>
            <person name="Sharon I."/>
            <person name="Castelle C.J."/>
            <person name="Probst A.J."/>
            <person name="Thomas B.C."/>
            <person name="Singh A."/>
            <person name="Wilkins M.J."/>
            <person name="Karaoz U."/>
            <person name="Brodie E.L."/>
            <person name="Williams K.H."/>
            <person name="Hubbard S.S."/>
            <person name="Banfield J.F."/>
        </authorList>
    </citation>
    <scope>NUCLEOTIDE SEQUENCE [LARGE SCALE GENOMIC DNA]</scope>
</reference>
<dbReference type="AlphaFoldDB" id="A0A1G2CCG4"/>
<dbReference type="InterPro" id="IPR036866">
    <property type="entry name" value="RibonucZ/Hydroxyglut_hydro"/>
</dbReference>
<dbReference type="PANTHER" id="PTHR11203:SF37">
    <property type="entry name" value="INTEGRATOR COMPLEX SUBUNIT 11"/>
    <property type="match status" value="1"/>
</dbReference>
<sequence length="337" mass="37378">MYTNKDIDSALALWKTIGYHEEMPLPDGVTAELENTGHILGSAMVEFSRGESNIIFTGDIGNTPDPILPDPEPLHHARYLVMEGVYGDTPHENREHRREALEDVVENTIREHGTLLIPAFSIERTQEILFEIKTMTEEHRIPPVPVFLDSPLAIDATELYRKHQSFLKKGLRKDGDGEETLFNFPGLRKTYTTDESKQIKETPAPKIIIAGSGMSNGGRIVFHEKEYLPLPTTTLLLVGYQAPGSMGRALLEGAKEVRVLGEKVPVRARTENVSAYSSHADREALFAFAVGVADTAEKVFIVCSEPKTGAFFSQRLRDYLGVAASAPQEGDTVELEF</sequence>
<feature type="domain" description="Beta-Casp" evidence="2">
    <location>
        <begin position="125"/>
        <end position="250"/>
    </location>
</feature>
<organism evidence="3 4">
    <name type="scientific">Candidatus Liptonbacteria bacterium RIFCSPLOWO2_01_FULL_52_25</name>
    <dbReference type="NCBI Taxonomy" id="1798650"/>
    <lineage>
        <taxon>Bacteria</taxon>
        <taxon>Candidatus Liptoniibacteriota</taxon>
    </lineage>
</organism>
<dbReference type="Gene3D" id="3.40.50.10890">
    <property type="match status" value="1"/>
</dbReference>
<dbReference type="STRING" id="1798650.A2945_05435"/>
<dbReference type="SUPFAM" id="SSF56281">
    <property type="entry name" value="Metallo-hydrolase/oxidoreductase"/>
    <property type="match status" value="1"/>
</dbReference>
<dbReference type="GO" id="GO:0016787">
    <property type="term" value="F:hydrolase activity"/>
    <property type="evidence" value="ECO:0007669"/>
    <property type="project" value="UniProtKB-KW"/>
</dbReference>
<keyword evidence="1" id="KW-0378">Hydrolase</keyword>
<dbReference type="Pfam" id="PF10996">
    <property type="entry name" value="Beta-Casp"/>
    <property type="match status" value="1"/>
</dbReference>
<dbReference type="PANTHER" id="PTHR11203">
    <property type="entry name" value="CLEAVAGE AND POLYADENYLATION SPECIFICITY FACTOR FAMILY MEMBER"/>
    <property type="match status" value="1"/>
</dbReference>
<name>A0A1G2CCG4_9BACT</name>
<proteinExistence type="predicted"/>
<dbReference type="InterPro" id="IPR050698">
    <property type="entry name" value="MBL"/>
</dbReference>
<dbReference type="GO" id="GO:0004521">
    <property type="term" value="F:RNA endonuclease activity"/>
    <property type="evidence" value="ECO:0007669"/>
    <property type="project" value="TreeGrafter"/>
</dbReference>
<evidence type="ECO:0000256" key="1">
    <source>
        <dbReference type="ARBA" id="ARBA00022801"/>
    </source>
</evidence>
<gene>
    <name evidence="3" type="ORF">A2945_05435</name>
</gene>
<evidence type="ECO:0000313" key="4">
    <source>
        <dbReference type="Proteomes" id="UP000178880"/>
    </source>
</evidence>
<dbReference type="EMBL" id="MHLA01000023">
    <property type="protein sequence ID" value="OGY99064.1"/>
    <property type="molecule type" value="Genomic_DNA"/>
</dbReference>
<evidence type="ECO:0000313" key="3">
    <source>
        <dbReference type="EMBL" id="OGY99064.1"/>
    </source>
</evidence>